<dbReference type="GeneID" id="82156941"/>
<comment type="function">
    <text evidence="6">Catalyzes the thiamine diphosphate-dependent decarboxylation of 2-oxoglutarate and the subsequent addition of the resulting succinic semialdehyde-thiamine pyrophosphate anion to isochorismate to yield 2-succinyl-5-enolpyruvyl-6-hydroxy-3-cyclohexene-1-carboxylate (SEPHCHC).</text>
</comment>
<dbReference type="SUPFAM" id="SSF52518">
    <property type="entry name" value="Thiamin diphosphate-binding fold (THDP-binding)"/>
    <property type="match status" value="2"/>
</dbReference>
<comment type="cofactor">
    <cofactor evidence="6">
        <name>Mg(2+)</name>
        <dbReference type="ChEBI" id="CHEBI:18420"/>
    </cofactor>
    <cofactor evidence="6">
        <name>Mn(2+)</name>
        <dbReference type="ChEBI" id="CHEBI:29035"/>
    </cofactor>
</comment>
<comment type="caution">
    <text evidence="8">The sequence shown here is derived from an EMBL/GenBank/DDBJ whole genome shotgun (WGS) entry which is preliminary data.</text>
</comment>
<evidence type="ECO:0000313" key="9">
    <source>
        <dbReference type="Proteomes" id="UP001193734"/>
    </source>
</evidence>
<dbReference type="Gene3D" id="3.40.50.1220">
    <property type="entry name" value="TPP-binding domain"/>
    <property type="match status" value="1"/>
</dbReference>
<dbReference type="PIRSF" id="PIRSF004983">
    <property type="entry name" value="MenD"/>
    <property type="match status" value="1"/>
</dbReference>
<proteinExistence type="inferred from homology"/>
<keyword evidence="1 6" id="KW-0808">Transferase</keyword>
<keyword evidence="2 6" id="KW-0479">Metal-binding</keyword>
<comment type="pathway">
    <text evidence="6">Quinol/quinone metabolism; 1,4-dihydroxy-2-naphthoate biosynthesis; 1,4-dihydroxy-2-naphthoate from chorismate: step 2/7.</text>
</comment>
<dbReference type="RefSeq" id="WP_172176044.1">
    <property type="nucleotide sequence ID" value="NZ_CASGIA010000004.1"/>
</dbReference>
<comment type="pathway">
    <text evidence="6">Quinol/quinone metabolism; menaquinone biosynthesis.</text>
</comment>
<reference evidence="8 9" key="1">
    <citation type="submission" date="2020-05" db="EMBL/GenBank/DDBJ databases">
        <title>Distinct polysaccharide utilization as determinants for interspecies competition between intestinal Prevotella spp.</title>
        <authorList>
            <person name="Galvez E.J.C."/>
            <person name="Iljazovic A."/>
            <person name="Strowig T."/>
        </authorList>
    </citation>
    <scope>NUCLEOTIDE SEQUENCE [LARGE SCALE GENOMIC DNA]</scope>
    <source>
        <strain evidence="8 9">PROD</strain>
    </source>
</reference>
<dbReference type="InterPro" id="IPR029061">
    <property type="entry name" value="THDP-binding"/>
</dbReference>
<keyword evidence="5 6" id="KW-0464">Manganese</keyword>
<evidence type="ECO:0000256" key="5">
    <source>
        <dbReference type="ARBA" id="ARBA00023211"/>
    </source>
</evidence>
<organism evidence="8 9">
    <name type="scientific">Xylanibacter rodentium</name>
    <dbReference type="NCBI Taxonomy" id="2736289"/>
    <lineage>
        <taxon>Bacteria</taxon>
        <taxon>Pseudomonadati</taxon>
        <taxon>Bacteroidota</taxon>
        <taxon>Bacteroidia</taxon>
        <taxon>Bacteroidales</taxon>
        <taxon>Prevotellaceae</taxon>
        <taxon>Xylanibacter</taxon>
    </lineage>
</organism>
<feature type="domain" description="Thiamine pyrophosphate enzyme N-terminal TPP-binding" evidence="7">
    <location>
        <begin position="10"/>
        <end position="111"/>
    </location>
</feature>
<keyword evidence="6" id="KW-0474">Menaquinone biosynthesis</keyword>
<dbReference type="HAMAP" id="MF_01659">
    <property type="entry name" value="MenD"/>
    <property type="match status" value="1"/>
</dbReference>
<keyword evidence="4 6" id="KW-0786">Thiamine pyrophosphate</keyword>
<keyword evidence="3 6" id="KW-0460">Magnesium</keyword>
<evidence type="ECO:0000259" key="7">
    <source>
        <dbReference type="Pfam" id="PF02776"/>
    </source>
</evidence>
<evidence type="ECO:0000256" key="4">
    <source>
        <dbReference type="ARBA" id="ARBA00023052"/>
    </source>
</evidence>
<dbReference type="Gene3D" id="3.40.50.970">
    <property type="match status" value="2"/>
</dbReference>
<protein>
    <recommendedName>
        <fullName evidence="6">2-succinyl-5-enolpyruvyl-6-hydroxy-3-cyclohexene-1-carboxylate synthase</fullName>
        <shortName evidence="6">SEPHCHC synthase</shortName>
        <ecNumber evidence="6">2.2.1.9</ecNumber>
    </recommendedName>
    <alternativeName>
        <fullName evidence="6">Menaquinone biosynthesis protein MenD</fullName>
    </alternativeName>
</protein>
<evidence type="ECO:0000256" key="6">
    <source>
        <dbReference type="HAMAP-Rule" id="MF_01659"/>
    </source>
</evidence>
<dbReference type="GO" id="GO:0070204">
    <property type="term" value="F:2-succinyl-5-enolpyruvyl-6-hydroxy-3-cyclohexene-1-carboxylic-acid synthase activity"/>
    <property type="evidence" value="ECO:0007669"/>
    <property type="project" value="UniProtKB-EC"/>
</dbReference>
<dbReference type="EC" id="2.2.1.9" evidence="6"/>
<name>A0ABX2AV21_9BACT</name>
<sequence>MYSNKDNINILTSLLVRHGVVRAVVCPGSRNAPIVHNFSECPDMQCFPVTDERSAGFYALGMALATGCPVAVCVTSGTALLNLMPAVAEAFHLHVPLVVVSADRPQAWIGQLDGQTLPQAGALGCFVGCSVTLPEPLSGGPEPHRDEAGCWYCGRLVNEAMMAAGRAVGCPVHINVPVSEPLFEFSVSELPDVHAVRLLEPCGMSDGQVSMVAGRLLEAARPMVIVGRHACCGGLADALRVLGRHAVVLREPLCPGDGVVHFDEVLHAVGTNPDYMPDFILYAGDTIVSKRLKRFLRSASGAETWAVSADGKIHDTFMNQTVVMALPAEVVFGAVASYIAGAKDARILCEETEGAGVSKRRGMFIDRWRTALSAAAGHAATFEPRYSQMMAVRLFESMLGDVDYDCHVHYANSSAVRLGNIYADHYIYVNRGVNGIEGSLSTAAGFSVANAGMTFCVIGDLSFFYDSNALWNRCLRGNLRVLLLNNCGGGIFHQLPGLDTSPVRDSFIAAGHNASAHGICDSHDIGYLSARNAGELSRHMETFLYSGTNRPLLFEVFTDAEEDAAVMREYYSLFKLCLT</sequence>
<comment type="similarity">
    <text evidence="6">Belongs to the TPP enzyme family. MenD subfamily.</text>
</comment>
<dbReference type="CDD" id="cd07037">
    <property type="entry name" value="TPP_PYR_MenD"/>
    <property type="match status" value="1"/>
</dbReference>
<dbReference type="PANTHER" id="PTHR42916">
    <property type="entry name" value="2-SUCCINYL-5-ENOLPYRUVYL-6-HYDROXY-3-CYCLOHEXENE-1-CARBOXYLATE SYNTHASE"/>
    <property type="match status" value="1"/>
</dbReference>
<evidence type="ECO:0000256" key="3">
    <source>
        <dbReference type="ARBA" id="ARBA00022842"/>
    </source>
</evidence>
<dbReference type="PANTHER" id="PTHR42916:SF1">
    <property type="entry name" value="PROTEIN PHYLLO, CHLOROPLASTIC"/>
    <property type="match status" value="1"/>
</dbReference>
<dbReference type="EMBL" id="JABKKE010000005">
    <property type="protein sequence ID" value="NPE13516.1"/>
    <property type="molecule type" value="Genomic_DNA"/>
</dbReference>
<keyword evidence="9" id="KW-1185">Reference proteome</keyword>
<evidence type="ECO:0000256" key="2">
    <source>
        <dbReference type="ARBA" id="ARBA00022723"/>
    </source>
</evidence>
<dbReference type="Pfam" id="PF02776">
    <property type="entry name" value="TPP_enzyme_N"/>
    <property type="match status" value="1"/>
</dbReference>
<gene>
    <name evidence="6 8" type="primary">menD</name>
    <name evidence="8" type="ORF">HPS55_04095</name>
</gene>
<dbReference type="InterPro" id="IPR012001">
    <property type="entry name" value="Thiamin_PyroP_enz_TPP-bd_dom"/>
</dbReference>
<dbReference type="NCBIfam" id="TIGR00173">
    <property type="entry name" value="menD"/>
    <property type="match status" value="1"/>
</dbReference>
<comment type="subunit">
    <text evidence="6">Homodimer.</text>
</comment>
<comment type="cofactor">
    <cofactor evidence="6">
        <name>thiamine diphosphate</name>
        <dbReference type="ChEBI" id="CHEBI:58937"/>
    </cofactor>
    <text evidence="6">Binds 1 thiamine pyrophosphate per subunit.</text>
</comment>
<evidence type="ECO:0000313" key="8">
    <source>
        <dbReference type="EMBL" id="NPE13516.1"/>
    </source>
</evidence>
<accession>A0ABX2AV21</accession>
<dbReference type="InterPro" id="IPR004433">
    <property type="entry name" value="MenaQ_synth_MenD"/>
</dbReference>
<comment type="catalytic activity">
    <reaction evidence="6">
        <text>isochorismate + 2-oxoglutarate + H(+) = 5-enolpyruvoyl-6-hydroxy-2-succinyl-cyclohex-3-ene-1-carboxylate + CO2</text>
        <dbReference type="Rhea" id="RHEA:25593"/>
        <dbReference type="ChEBI" id="CHEBI:15378"/>
        <dbReference type="ChEBI" id="CHEBI:16526"/>
        <dbReference type="ChEBI" id="CHEBI:16810"/>
        <dbReference type="ChEBI" id="CHEBI:29780"/>
        <dbReference type="ChEBI" id="CHEBI:58818"/>
        <dbReference type="EC" id="2.2.1.9"/>
    </reaction>
</comment>
<evidence type="ECO:0000256" key="1">
    <source>
        <dbReference type="ARBA" id="ARBA00022679"/>
    </source>
</evidence>
<dbReference type="Proteomes" id="UP001193734">
    <property type="component" value="Unassembled WGS sequence"/>
</dbReference>